<dbReference type="GO" id="GO:0043186">
    <property type="term" value="C:P granule"/>
    <property type="evidence" value="ECO:0007669"/>
    <property type="project" value="UniProtKB-ARBA"/>
</dbReference>
<dbReference type="GO" id="GO:0016787">
    <property type="term" value="F:hydrolase activity"/>
    <property type="evidence" value="ECO:0007669"/>
    <property type="project" value="UniProtKB-KW"/>
</dbReference>
<dbReference type="GO" id="GO:0003724">
    <property type="term" value="F:RNA helicase activity"/>
    <property type="evidence" value="ECO:0007669"/>
    <property type="project" value="UniProtKB-EC"/>
</dbReference>
<feature type="non-terminal residue" evidence="10">
    <location>
        <position position="1"/>
    </location>
</feature>
<evidence type="ECO:0000256" key="7">
    <source>
        <dbReference type="SAM" id="MobiDB-lite"/>
    </source>
</evidence>
<comment type="similarity">
    <text evidence="6">Belongs to the DEAD box helicase family.</text>
</comment>
<keyword evidence="11" id="KW-1185">Reference proteome</keyword>
<dbReference type="GO" id="GO:0003676">
    <property type="term" value="F:nucleic acid binding"/>
    <property type="evidence" value="ECO:0007669"/>
    <property type="project" value="InterPro"/>
</dbReference>
<dbReference type="PANTHER" id="PTHR47958">
    <property type="entry name" value="ATP-DEPENDENT RNA HELICASE DBP3"/>
    <property type="match status" value="1"/>
</dbReference>
<evidence type="ECO:0000256" key="1">
    <source>
        <dbReference type="ARBA" id="ARBA00012552"/>
    </source>
</evidence>
<dbReference type="Pfam" id="PF00271">
    <property type="entry name" value="Helicase_C"/>
    <property type="match status" value="1"/>
</dbReference>
<dbReference type="Proteomes" id="UP001177023">
    <property type="component" value="Unassembled WGS sequence"/>
</dbReference>
<gene>
    <name evidence="10" type="ORF">MSPICULIGERA_LOCUS15113</name>
</gene>
<dbReference type="InterPro" id="IPR011545">
    <property type="entry name" value="DEAD/DEAH_box_helicase_dom"/>
</dbReference>
<keyword evidence="2 6" id="KW-0547">Nucleotide-binding</keyword>
<evidence type="ECO:0000256" key="2">
    <source>
        <dbReference type="ARBA" id="ARBA00022741"/>
    </source>
</evidence>
<evidence type="ECO:0000256" key="3">
    <source>
        <dbReference type="ARBA" id="ARBA00022801"/>
    </source>
</evidence>
<evidence type="ECO:0000259" key="9">
    <source>
        <dbReference type="PROSITE" id="PS51194"/>
    </source>
</evidence>
<dbReference type="SUPFAM" id="SSF52540">
    <property type="entry name" value="P-loop containing nucleoside triphosphate hydrolases"/>
    <property type="match status" value="1"/>
</dbReference>
<evidence type="ECO:0000256" key="5">
    <source>
        <dbReference type="ARBA" id="ARBA00022840"/>
    </source>
</evidence>
<evidence type="ECO:0000313" key="10">
    <source>
        <dbReference type="EMBL" id="CAJ0576827.1"/>
    </source>
</evidence>
<dbReference type="Gene3D" id="3.40.50.300">
    <property type="entry name" value="P-loop containing nucleotide triphosphate hydrolases"/>
    <property type="match status" value="2"/>
</dbReference>
<dbReference type="EMBL" id="CATQJA010002647">
    <property type="protein sequence ID" value="CAJ0576827.1"/>
    <property type="molecule type" value="Genomic_DNA"/>
</dbReference>
<comment type="caution">
    <text evidence="10">The sequence shown here is derived from an EMBL/GenBank/DDBJ whole genome shotgun (WGS) entry which is preliminary data.</text>
</comment>
<dbReference type="AlphaFoldDB" id="A0AA36G278"/>
<keyword evidence="3 6" id="KW-0378">Hydrolase</keyword>
<dbReference type="GO" id="GO:0005524">
    <property type="term" value="F:ATP binding"/>
    <property type="evidence" value="ECO:0007669"/>
    <property type="project" value="UniProtKB-KW"/>
</dbReference>
<name>A0AA36G278_9BILA</name>
<sequence length="483" mass="53422">MGFADAMKARNGGDNNPSMGFGYYKEQGEANMKPREDQFAGLKPIVKELSSPQKAQISAEEIEQLRLSLDQISVKPANEEDAVEIPPPVQSFEEGVIGNEALLGQFKKNGFSKPSPIQAQMWPIILSGLDCIGVSQTGSGKTLAFLVPAFLHLDAQLKQYAPGELRPCPSILVITPTRELALQIEDEVKKYSYNGYKSVCLYGGAGMREQRESCAAGGSISLKTVTYVVLDEADRMLDLGFDHDISRIMCEIRPDRITVLTSATWPEGVSSMAKKYLKKAAMCIVGSLDLTACKKVTQYFMYVDNEKEKDATLLQQINFLLETYKQNFKLLVFVSRKVYADHVASDLCVAGVSAQAMHGGRSQMDREATLKSFREGRVQILVATDLASRGIDVPDITHVINYDFPGEIEEYVHRVGRTGRAGKSGEAMTYMSYQDKHSAAQLIDILEKSGQVIPDFLPKMAEQWKIRLERGGGGFRGRGRGRF</sequence>
<evidence type="ECO:0000256" key="4">
    <source>
        <dbReference type="ARBA" id="ARBA00022806"/>
    </source>
</evidence>
<feature type="domain" description="Helicase C-terminal" evidence="9">
    <location>
        <begin position="316"/>
        <end position="461"/>
    </location>
</feature>
<keyword evidence="5 6" id="KW-0067">ATP-binding</keyword>
<evidence type="ECO:0000313" key="11">
    <source>
        <dbReference type="Proteomes" id="UP001177023"/>
    </source>
</evidence>
<dbReference type="InterPro" id="IPR001650">
    <property type="entry name" value="Helicase_C-like"/>
</dbReference>
<dbReference type="InterPro" id="IPR014001">
    <property type="entry name" value="Helicase_ATP-bd"/>
</dbReference>
<dbReference type="Pfam" id="PF00270">
    <property type="entry name" value="DEAD"/>
    <property type="match status" value="1"/>
</dbReference>
<dbReference type="PROSITE" id="PS51192">
    <property type="entry name" value="HELICASE_ATP_BIND_1"/>
    <property type="match status" value="1"/>
</dbReference>
<reference evidence="10" key="1">
    <citation type="submission" date="2023-06" db="EMBL/GenBank/DDBJ databases">
        <authorList>
            <person name="Delattre M."/>
        </authorList>
    </citation>
    <scope>NUCLEOTIDE SEQUENCE</scope>
    <source>
        <strain evidence="10">AF72</strain>
    </source>
</reference>
<dbReference type="SMART" id="SM00490">
    <property type="entry name" value="HELICc"/>
    <property type="match status" value="1"/>
</dbReference>
<protein>
    <recommendedName>
        <fullName evidence="1">RNA helicase</fullName>
        <ecNumber evidence="1">3.6.4.13</ecNumber>
    </recommendedName>
</protein>
<dbReference type="CDD" id="cd18787">
    <property type="entry name" value="SF2_C_DEAD"/>
    <property type="match status" value="1"/>
</dbReference>
<dbReference type="PROSITE" id="PS00039">
    <property type="entry name" value="DEAD_ATP_HELICASE"/>
    <property type="match status" value="1"/>
</dbReference>
<dbReference type="PROSITE" id="PS51194">
    <property type="entry name" value="HELICASE_CTER"/>
    <property type="match status" value="1"/>
</dbReference>
<proteinExistence type="inferred from homology"/>
<dbReference type="EC" id="3.6.4.13" evidence="1"/>
<feature type="region of interest" description="Disordered" evidence="7">
    <location>
        <begin position="1"/>
        <end position="24"/>
    </location>
</feature>
<organism evidence="10 11">
    <name type="scientific">Mesorhabditis spiculigera</name>
    <dbReference type="NCBI Taxonomy" id="96644"/>
    <lineage>
        <taxon>Eukaryota</taxon>
        <taxon>Metazoa</taxon>
        <taxon>Ecdysozoa</taxon>
        <taxon>Nematoda</taxon>
        <taxon>Chromadorea</taxon>
        <taxon>Rhabditida</taxon>
        <taxon>Rhabditina</taxon>
        <taxon>Rhabditomorpha</taxon>
        <taxon>Rhabditoidea</taxon>
        <taxon>Rhabditidae</taxon>
        <taxon>Mesorhabditinae</taxon>
        <taxon>Mesorhabditis</taxon>
    </lineage>
</organism>
<keyword evidence="4 6" id="KW-0347">Helicase</keyword>
<dbReference type="InterPro" id="IPR000629">
    <property type="entry name" value="RNA-helicase_DEAD-box_CS"/>
</dbReference>
<accession>A0AA36G278</accession>
<dbReference type="InterPro" id="IPR027417">
    <property type="entry name" value="P-loop_NTPase"/>
</dbReference>
<dbReference type="FunFam" id="3.40.50.300:FF:000008">
    <property type="entry name" value="ATP-dependent RNA helicase RhlB"/>
    <property type="match status" value="1"/>
</dbReference>
<evidence type="ECO:0000256" key="6">
    <source>
        <dbReference type="RuleBase" id="RU000492"/>
    </source>
</evidence>
<feature type="domain" description="Helicase ATP-binding" evidence="8">
    <location>
        <begin position="122"/>
        <end position="283"/>
    </location>
</feature>
<evidence type="ECO:0000259" key="8">
    <source>
        <dbReference type="PROSITE" id="PS51192"/>
    </source>
</evidence>
<dbReference type="SMART" id="SM00487">
    <property type="entry name" value="DEXDc"/>
    <property type="match status" value="1"/>
</dbReference>